<organism evidence="1 2">
    <name type="scientific">Anopheles atroparvus</name>
    <name type="common">European mosquito</name>
    <dbReference type="NCBI Taxonomy" id="41427"/>
    <lineage>
        <taxon>Eukaryota</taxon>
        <taxon>Metazoa</taxon>
        <taxon>Ecdysozoa</taxon>
        <taxon>Arthropoda</taxon>
        <taxon>Hexapoda</taxon>
        <taxon>Insecta</taxon>
        <taxon>Pterygota</taxon>
        <taxon>Neoptera</taxon>
        <taxon>Endopterygota</taxon>
        <taxon>Diptera</taxon>
        <taxon>Nematocera</taxon>
        <taxon>Culicoidea</taxon>
        <taxon>Culicidae</taxon>
        <taxon>Anophelinae</taxon>
        <taxon>Anopheles</taxon>
    </lineage>
</organism>
<evidence type="ECO:0000313" key="1">
    <source>
        <dbReference type="EnsemblMetazoa" id="ENSAATROPP006781"/>
    </source>
</evidence>
<dbReference type="Proteomes" id="UP000075880">
    <property type="component" value="Unassembled WGS sequence"/>
</dbReference>
<name>A0AAG5D6L8_ANOAO</name>
<protein>
    <submittedName>
        <fullName evidence="1">Uncharacterized protein</fullName>
    </submittedName>
</protein>
<proteinExistence type="predicted"/>
<reference evidence="1" key="1">
    <citation type="submission" date="2024-04" db="UniProtKB">
        <authorList>
            <consortium name="EnsemblMetazoa"/>
        </authorList>
    </citation>
    <scope>IDENTIFICATION</scope>
    <source>
        <strain evidence="1">EBRO</strain>
    </source>
</reference>
<dbReference type="AlphaFoldDB" id="A0AAG5D6L8"/>
<accession>A0AAG5D6L8</accession>
<sequence length="73" mass="8667">MPILLARVIGENILIHVIVKRRNCTMTISFFRYLFGRTYWKFLYATPCIKPGAQLLAQFKKKETNFHLFVLFV</sequence>
<keyword evidence="2" id="KW-1185">Reference proteome</keyword>
<evidence type="ECO:0000313" key="2">
    <source>
        <dbReference type="Proteomes" id="UP000075880"/>
    </source>
</evidence>
<dbReference type="EnsemblMetazoa" id="ENSAATROPT007562">
    <property type="protein sequence ID" value="ENSAATROPP006781"/>
    <property type="gene ID" value="ENSAATROPG006162"/>
</dbReference>